<keyword evidence="2" id="KW-1185">Reference proteome</keyword>
<dbReference type="EMBL" id="AZRA01000040">
    <property type="protein sequence ID" value="KDB52757.1"/>
    <property type="molecule type" value="Genomic_DNA"/>
</dbReference>
<dbReference type="Proteomes" id="UP000026714">
    <property type="component" value="Unassembled WGS sequence"/>
</dbReference>
<comment type="caution">
    <text evidence="1">The sequence shown here is derived from an EMBL/GenBank/DDBJ whole genome shotgun (WGS) entry which is preliminary data.</text>
</comment>
<accession>A0A059KMP9</accession>
<dbReference type="STRING" id="34103.SAMN05421778_1301"/>
<evidence type="ECO:0000313" key="2">
    <source>
        <dbReference type="Proteomes" id="UP000026714"/>
    </source>
</evidence>
<organism evidence="1 2">
    <name type="scientific">Sphaerotilus natans subsp. natans DSM 6575</name>
    <dbReference type="NCBI Taxonomy" id="1286631"/>
    <lineage>
        <taxon>Bacteria</taxon>
        <taxon>Pseudomonadati</taxon>
        <taxon>Pseudomonadota</taxon>
        <taxon>Betaproteobacteria</taxon>
        <taxon>Burkholderiales</taxon>
        <taxon>Sphaerotilaceae</taxon>
        <taxon>Sphaerotilus</taxon>
    </lineage>
</organism>
<evidence type="ECO:0000313" key="1">
    <source>
        <dbReference type="EMBL" id="KDB52757.1"/>
    </source>
</evidence>
<gene>
    <name evidence="1" type="ORF">X805_16220</name>
</gene>
<sequence>MVRLATVREPADTSLLSEAATIYAALVQRCPQVTVYADRLASMQNLLDTGKNAFPDPRPDDSK</sequence>
<name>A0A059KMP9_9BURK</name>
<protein>
    <submittedName>
        <fullName evidence="1">Uncharacterized protein</fullName>
    </submittedName>
</protein>
<proteinExistence type="predicted"/>
<dbReference type="AlphaFoldDB" id="A0A059KMP9"/>
<reference evidence="1 2" key="1">
    <citation type="journal article" date="2014" name="FEMS Microbiol. Ecol.">
        <title>Sphaerotilus natans encrusted with nanoball-shaped Fe(III) oxide minerals formed by nitrate-reducing mixotrophic Fe(II) oxidation.</title>
        <authorList>
            <person name="Park S."/>
            <person name="Kim D.H."/>
            <person name="Lee J.H."/>
            <person name="Hur H.G."/>
        </authorList>
    </citation>
    <scope>NUCLEOTIDE SEQUENCE [LARGE SCALE GENOMIC DNA]</scope>
    <source>
        <strain evidence="1 2">DSM 6575</strain>
    </source>
</reference>